<organism evidence="1 2">
    <name type="scientific">Mycolicibacterium pallens</name>
    <dbReference type="NCBI Taxonomy" id="370524"/>
    <lineage>
        <taxon>Bacteria</taxon>
        <taxon>Bacillati</taxon>
        <taxon>Actinomycetota</taxon>
        <taxon>Actinomycetes</taxon>
        <taxon>Mycobacteriales</taxon>
        <taxon>Mycobacteriaceae</taxon>
        <taxon>Mycolicibacterium</taxon>
    </lineage>
</organism>
<accession>A0ABX8VX08</accession>
<gene>
    <name evidence="1" type="ORF">K0O64_21135</name>
</gene>
<name>A0ABX8VX08_9MYCO</name>
<evidence type="ECO:0000313" key="2">
    <source>
        <dbReference type="Proteomes" id="UP000825367"/>
    </source>
</evidence>
<protein>
    <submittedName>
        <fullName evidence="1">Uncharacterized protein</fullName>
    </submittedName>
</protein>
<dbReference type="Proteomes" id="UP000825367">
    <property type="component" value="Chromosome"/>
</dbReference>
<reference evidence="1 2" key="1">
    <citation type="submission" date="2021-07" db="EMBL/GenBank/DDBJ databases">
        <title>Whole genome sequencing of non-tuberculosis mycobacteria type-strains.</title>
        <authorList>
            <person name="Igarashi Y."/>
            <person name="Osugi A."/>
            <person name="Mitarai S."/>
        </authorList>
    </citation>
    <scope>NUCLEOTIDE SEQUENCE [LARGE SCALE GENOMIC DNA]</scope>
    <source>
        <strain evidence="1 2">JCM 16370</strain>
    </source>
</reference>
<sequence>MLGGDEVYIGAHPLFAASTPMIIADLAAATFDPGRQLDLRASVAFSDALSVGPDKQRAENQRSHQEAMKHADVAAGTLKQLERTGRRIARLIDRHNSERHFRCKCPTGSPRRRRSSMMPISCRVQGWCR</sequence>
<dbReference type="RefSeq" id="WP_220046548.1">
    <property type="nucleotide sequence ID" value="NZ_CP080333.1"/>
</dbReference>
<evidence type="ECO:0000313" key="1">
    <source>
        <dbReference type="EMBL" id="QYL20209.1"/>
    </source>
</evidence>
<keyword evidence="2" id="KW-1185">Reference proteome</keyword>
<dbReference type="EMBL" id="CP080333">
    <property type="protein sequence ID" value="QYL20209.1"/>
    <property type="molecule type" value="Genomic_DNA"/>
</dbReference>
<proteinExistence type="predicted"/>